<keyword evidence="5" id="KW-1185">Reference proteome</keyword>
<dbReference type="Pfam" id="PF05368">
    <property type="entry name" value="NmrA"/>
    <property type="match status" value="1"/>
</dbReference>
<name>A0ABR1RLU6_9PEZI</name>
<dbReference type="SUPFAM" id="SSF51735">
    <property type="entry name" value="NAD(P)-binding Rossmann-fold domains"/>
    <property type="match status" value="1"/>
</dbReference>
<comment type="caution">
    <text evidence="4">The sequence shown here is derived from an EMBL/GenBank/DDBJ whole genome shotgun (WGS) entry which is preliminary data.</text>
</comment>
<reference evidence="4 5" key="1">
    <citation type="submission" date="2023-01" db="EMBL/GenBank/DDBJ databases">
        <title>Analysis of 21 Apiospora genomes using comparative genomics revels a genus with tremendous synthesis potential of carbohydrate active enzymes and secondary metabolites.</title>
        <authorList>
            <person name="Sorensen T."/>
        </authorList>
    </citation>
    <scope>NUCLEOTIDE SEQUENCE [LARGE SCALE GENOMIC DNA]</scope>
    <source>
        <strain evidence="4 5">CBS 20057</strain>
    </source>
</reference>
<gene>
    <name evidence="4" type="ORF">PG991_008725</name>
</gene>
<evidence type="ECO:0000256" key="1">
    <source>
        <dbReference type="ARBA" id="ARBA00006328"/>
    </source>
</evidence>
<proteinExistence type="inferred from homology"/>
<keyword evidence="2" id="KW-0521">NADP</keyword>
<sequence length="304" mass="33233">MSSPPIHVTVLPASTQSGEATIRALLNAEQQPIVRGIYRDASKAPKEFTSNPRFDAAKGDIDLWSGLDFRGSDAVFYNPPPPFDGRDPAVFAAQTANNVLATLKRVPSVKRLVVSSAMGSQHERGTGMLRLNHVTDLVLKKAVSEVVIVKPAYYMQTWAAAAKAKGAEKLCFESLLEDPNYKIPMVSVEDIGKCCAEYLLDISEASKQSLRTVDLHGPRDYNAVDVHKAIEKATGKKWDLVNIPREGLAEYFGKEVPEVYVPDFVEMITAMLPGGVLAAEFEGGENIVRGTIELEDALQRMVSE</sequence>
<dbReference type="InterPro" id="IPR008030">
    <property type="entry name" value="NmrA-like"/>
</dbReference>
<evidence type="ECO:0000259" key="3">
    <source>
        <dbReference type="Pfam" id="PF05368"/>
    </source>
</evidence>
<evidence type="ECO:0000313" key="4">
    <source>
        <dbReference type="EMBL" id="KAK8015837.1"/>
    </source>
</evidence>
<dbReference type="InterPro" id="IPR036291">
    <property type="entry name" value="NAD(P)-bd_dom_sf"/>
</dbReference>
<dbReference type="PANTHER" id="PTHR42748:SF7">
    <property type="entry name" value="NMRA LIKE REDOX SENSOR 1-RELATED"/>
    <property type="match status" value="1"/>
</dbReference>
<comment type="similarity">
    <text evidence="1">Belongs to the NmrA-type oxidoreductase family.</text>
</comment>
<organism evidence="4 5">
    <name type="scientific">Apiospora marii</name>
    <dbReference type="NCBI Taxonomy" id="335849"/>
    <lineage>
        <taxon>Eukaryota</taxon>
        <taxon>Fungi</taxon>
        <taxon>Dikarya</taxon>
        <taxon>Ascomycota</taxon>
        <taxon>Pezizomycotina</taxon>
        <taxon>Sordariomycetes</taxon>
        <taxon>Xylariomycetidae</taxon>
        <taxon>Amphisphaeriales</taxon>
        <taxon>Apiosporaceae</taxon>
        <taxon>Apiospora</taxon>
    </lineage>
</organism>
<dbReference type="Gene3D" id="3.90.25.10">
    <property type="entry name" value="UDP-galactose 4-epimerase, domain 1"/>
    <property type="match status" value="1"/>
</dbReference>
<protein>
    <recommendedName>
        <fullName evidence="3">NmrA-like domain-containing protein</fullName>
    </recommendedName>
</protein>
<feature type="domain" description="NmrA-like" evidence="3">
    <location>
        <begin position="8"/>
        <end position="268"/>
    </location>
</feature>
<dbReference type="Proteomes" id="UP001396898">
    <property type="component" value="Unassembled WGS sequence"/>
</dbReference>
<dbReference type="EMBL" id="JAQQWI010000012">
    <property type="protein sequence ID" value="KAK8015837.1"/>
    <property type="molecule type" value="Genomic_DNA"/>
</dbReference>
<accession>A0ABR1RLU6</accession>
<evidence type="ECO:0000256" key="2">
    <source>
        <dbReference type="ARBA" id="ARBA00022857"/>
    </source>
</evidence>
<dbReference type="InterPro" id="IPR051164">
    <property type="entry name" value="NmrA-like_oxidored"/>
</dbReference>
<dbReference type="PANTHER" id="PTHR42748">
    <property type="entry name" value="NITROGEN METABOLITE REPRESSION PROTEIN NMRA FAMILY MEMBER"/>
    <property type="match status" value="1"/>
</dbReference>
<dbReference type="Gene3D" id="3.40.50.720">
    <property type="entry name" value="NAD(P)-binding Rossmann-like Domain"/>
    <property type="match status" value="1"/>
</dbReference>
<evidence type="ECO:0000313" key="5">
    <source>
        <dbReference type="Proteomes" id="UP001396898"/>
    </source>
</evidence>